<feature type="transmembrane region" description="Helical" evidence="2">
    <location>
        <begin position="6"/>
        <end position="28"/>
    </location>
</feature>
<gene>
    <name evidence="3" type="ORF">Hamer_G008694</name>
</gene>
<sequence>MCVNIMPGWIVFVPITLVYGSVVVTWIIRKVLRVTPEPEPLPNDTQEQCQEDQIKQKTE</sequence>
<accession>A0A8J5T8G3</accession>
<evidence type="ECO:0000256" key="2">
    <source>
        <dbReference type="SAM" id="Phobius"/>
    </source>
</evidence>
<reference evidence="3" key="1">
    <citation type="journal article" date="2021" name="Sci. Adv.">
        <title>The American lobster genome reveals insights on longevity, neural, and immune adaptations.</title>
        <authorList>
            <person name="Polinski J.M."/>
            <person name="Zimin A.V."/>
            <person name="Clark K.F."/>
            <person name="Kohn A.B."/>
            <person name="Sadowski N."/>
            <person name="Timp W."/>
            <person name="Ptitsyn A."/>
            <person name="Khanna P."/>
            <person name="Romanova D.Y."/>
            <person name="Williams P."/>
            <person name="Greenwood S.J."/>
            <person name="Moroz L.L."/>
            <person name="Walt D.R."/>
            <person name="Bodnar A.G."/>
        </authorList>
    </citation>
    <scope>NUCLEOTIDE SEQUENCE</scope>
    <source>
        <strain evidence="3">GMGI-L3</strain>
    </source>
</reference>
<organism evidence="3 4">
    <name type="scientific">Homarus americanus</name>
    <name type="common">American lobster</name>
    <dbReference type="NCBI Taxonomy" id="6706"/>
    <lineage>
        <taxon>Eukaryota</taxon>
        <taxon>Metazoa</taxon>
        <taxon>Ecdysozoa</taxon>
        <taxon>Arthropoda</taxon>
        <taxon>Crustacea</taxon>
        <taxon>Multicrustacea</taxon>
        <taxon>Malacostraca</taxon>
        <taxon>Eumalacostraca</taxon>
        <taxon>Eucarida</taxon>
        <taxon>Decapoda</taxon>
        <taxon>Pleocyemata</taxon>
        <taxon>Astacidea</taxon>
        <taxon>Nephropoidea</taxon>
        <taxon>Nephropidae</taxon>
        <taxon>Homarus</taxon>
    </lineage>
</organism>
<feature type="region of interest" description="Disordered" evidence="1">
    <location>
        <begin position="38"/>
        <end position="59"/>
    </location>
</feature>
<dbReference type="AlphaFoldDB" id="A0A8J5T8G3"/>
<protein>
    <submittedName>
        <fullName evidence="3">Uncharacterized protein</fullName>
    </submittedName>
</protein>
<evidence type="ECO:0000313" key="3">
    <source>
        <dbReference type="EMBL" id="KAG7173160.1"/>
    </source>
</evidence>
<evidence type="ECO:0000313" key="4">
    <source>
        <dbReference type="Proteomes" id="UP000747542"/>
    </source>
</evidence>
<evidence type="ECO:0000256" key="1">
    <source>
        <dbReference type="SAM" id="MobiDB-lite"/>
    </source>
</evidence>
<comment type="caution">
    <text evidence="3">The sequence shown here is derived from an EMBL/GenBank/DDBJ whole genome shotgun (WGS) entry which is preliminary data.</text>
</comment>
<keyword evidence="2" id="KW-0472">Membrane</keyword>
<keyword evidence="2" id="KW-0812">Transmembrane</keyword>
<dbReference type="Proteomes" id="UP000747542">
    <property type="component" value="Unassembled WGS sequence"/>
</dbReference>
<keyword evidence="4" id="KW-1185">Reference proteome</keyword>
<dbReference type="EMBL" id="JAHLQT010010178">
    <property type="protein sequence ID" value="KAG7173160.1"/>
    <property type="molecule type" value="Genomic_DNA"/>
</dbReference>
<proteinExistence type="predicted"/>
<name>A0A8J5T8G3_HOMAM</name>
<keyword evidence="2" id="KW-1133">Transmembrane helix</keyword>